<reference evidence="3" key="1">
    <citation type="submission" date="2021-06" db="EMBL/GenBank/DDBJ databases">
        <authorList>
            <person name="Criscuolo A."/>
        </authorList>
    </citation>
    <scope>NUCLEOTIDE SEQUENCE</scope>
    <source>
        <strain evidence="3">CIP111600</strain>
    </source>
</reference>
<feature type="transmembrane region" description="Helical" evidence="2">
    <location>
        <begin position="32"/>
        <end position="54"/>
    </location>
</feature>
<evidence type="ECO:0000256" key="2">
    <source>
        <dbReference type="SAM" id="Phobius"/>
    </source>
</evidence>
<evidence type="ECO:0000313" key="3">
    <source>
        <dbReference type="EMBL" id="CAG7651661.1"/>
    </source>
</evidence>
<evidence type="ECO:0000313" key="4">
    <source>
        <dbReference type="Proteomes" id="UP000693672"/>
    </source>
</evidence>
<dbReference type="EMBL" id="CAJVAS010000062">
    <property type="protein sequence ID" value="CAG7651661.1"/>
    <property type="molecule type" value="Genomic_DNA"/>
</dbReference>
<proteinExistence type="predicted"/>
<protein>
    <recommendedName>
        <fullName evidence="5">Cytochrome c oxidase subunit 2A</fullName>
    </recommendedName>
</protein>
<keyword evidence="4" id="KW-1185">Reference proteome</keyword>
<organism evidence="3 4">
    <name type="scientific">Paenibacillus solanacearum</name>
    <dbReference type="NCBI Taxonomy" id="2048548"/>
    <lineage>
        <taxon>Bacteria</taxon>
        <taxon>Bacillati</taxon>
        <taxon>Bacillota</taxon>
        <taxon>Bacilli</taxon>
        <taxon>Bacillales</taxon>
        <taxon>Paenibacillaceae</taxon>
        <taxon>Paenibacillus</taxon>
    </lineage>
</organism>
<dbReference type="InterPro" id="IPR012538">
    <property type="entry name" value="Cyt_c_oxidase_su2a"/>
</dbReference>
<dbReference type="AlphaFoldDB" id="A0A916NM10"/>
<keyword evidence="2" id="KW-1133">Transmembrane helix</keyword>
<comment type="caution">
    <text evidence="3">The sequence shown here is derived from an EMBL/GenBank/DDBJ whole genome shotgun (WGS) entry which is preliminary data.</text>
</comment>
<feature type="compositionally biased region" description="Polar residues" evidence="1">
    <location>
        <begin position="1"/>
        <end position="10"/>
    </location>
</feature>
<evidence type="ECO:0008006" key="5">
    <source>
        <dbReference type="Google" id="ProtNLM"/>
    </source>
</evidence>
<feature type="region of interest" description="Disordered" evidence="1">
    <location>
        <begin position="1"/>
        <end position="25"/>
    </location>
</feature>
<sequence length="57" mass="6357">MAKPQRNNAVPDNRASRPEQGQQHEQNLSGTFVSVMILGGFLLLTWVGVFLLFLSRS</sequence>
<keyword evidence="2" id="KW-0812">Transmembrane</keyword>
<dbReference type="RefSeq" id="WP_218096024.1">
    <property type="nucleotide sequence ID" value="NZ_CAJVAS010000062.1"/>
</dbReference>
<evidence type="ECO:0000256" key="1">
    <source>
        <dbReference type="SAM" id="MobiDB-lite"/>
    </source>
</evidence>
<dbReference type="Pfam" id="PF08113">
    <property type="entry name" value="CoxIIa"/>
    <property type="match status" value="1"/>
</dbReference>
<dbReference type="Proteomes" id="UP000693672">
    <property type="component" value="Unassembled WGS sequence"/>
</dbReference>
<keyword evidence="2" id="KW-0472">Membrane</keyword>
<gene>
    <name evidence="3" type="ORF">PAESOLCIP111_06363</name>
</gene>
<name>A0A916NM10_9BACL</name>
<accession>A0A916NM10</accession>